<evidence type="ECO:0000313" key="2">
    <source>
        <dbReference type="EMBL" id="GAA2975154.1"/>
    </source>
</evidence>
<reference evidence="3" key="1">
    <citation type="journal article" date="2019" name="Int. J. Syst. Evol. Microbiol.">
        <title>The Global Catalogue of Microorganisms (GCM) 10K type strain sequencing project: providing services to taxonomists for standard genome sequencing and annotation.</title>
        <authorList>
            <consortium name="The Broad Institute Genomics Platform"/>
            <consortium name="The Broad Institute Genome Sequencing Center for Infectious Disease"/>
            <person name="Wu L."/>
            <person name="Ma J."/>
        </authorList>
    </citation>
    <scope>NUCLEOTIDE SEQUENCE [LARGE SCALE GENOMIC DNA]</scope>
    <source>
        <strain evidence="3">JCM 9088</strain>
    </source>
</reference>
<dbReference type="EMBL" id="BAAAUD010000116">
    <property type="protein sequence ID" value="GAA2975154.1"/>
    <property type="molecule type" value="Genomic_DNA"/>
</dbReference>
<feature type="compositionally biased region" description="Basic and acidic residues" evidence="1">
    <location>
        <begin position="87"/>
        <end position="99"/>
    </location>
</feature>
<evidence type="ECO:0000256" key="1">
    <source>
        <dbReference type="SAM" id="MobiDB-lite"/>
    </source>
</evidence>
<evidence type="ECO:0008006" key="4">
    <source>
        <dbReference type="Google" id="ProtNLM"/>
    </source>
</evidence>
<evidence type="ECO:0000313" key="3">
    <source>
        <dbReference type="Proteomes" id="UP001500403"/>
    </source>
</evidence>
<feature type="region of interest" description="Disordered" evidence="1">
    <location>
        <begin position="47"/>
        <end position="71"/>
    </location>
</feature>
<dbReference type="Proteomes" id="UP001500403">
    <property type="component" value="Unassembled WGS sequence"/>
</dbReference>
<comment type="caution">
    <text evidence="2">The sequence shown here is derived from an EMBL/GenBank/DDBJ whole genome shotgun (WGS) entry which is preliminary data.</text>
</comment>
<feature type="compositionally biased region" description="Basic residues" evidence="1">
    <location>
        <begin position="105"/>
        <end position="115"/>
    </location>
</feature>
<protein>
    <recommendedName>
        <fullName evidence="4">Transposase</fullName>
    </recommendedName>
</protein>
<proteinExistence type="predicted"/>
<dbReference type="RefSeq" id="WP_344501041.1">
    <property type="nucleotide sequence ID" value="NZ_BAAAUD010000116.1"/>
</dbReference>
<feature type="region of interest" description="Disordered" evidence="1">
    <location>
        <begin position="87"/>
        <end position="115"/>
    </location>
</feature>
<keyword evidence="3" id="KW-1185">Reference proteome</keyword>
<accession>A0ABP6K5K8</accession>
<organism evidence="2 3">
    <name type="scientific">Streptomyces enissocaesilis</name>
    <dbReference type="NCBI Taxonomy" id="332589"/>
    <lineage>
        <taxon>Bacteria</taxon>
        <taxon>Bacillati</taxon>
        <taxon>Actinomycetota</taxon>
        <taxon>Actinomycetes</taxon>
        <taxon>Kitasatosporales</taxon>
        <taxon>Streptomycetaceae</taxon>
        <taxon>Streptomyces</taxon>
        <taxon>Streptomyces rochei group</taxon>
    </lineage>
</organism>
<sequence>MARKRKEGIPSLLGDLVDNTADLFDEVIQRTWDANCDSRKACSRIVSPKKRDRGSRRNKRDRARGEGSVGRALDRLESRLGELGHDVERLLATEAERAPAESGPRRHKKPQERTE</sequence>
<feature type="compositionally biased region" description="Basic residues" evidence="1">
    <location>
        <begin position="47"/>
        <end position="62"/>
    </location>
</feature>
<gene>
    <name evidence="2" type="ORF">GCM10010446_69190</name>
</gene>
<name>A0ABP6K5K8_9ACTN</name>